<dbReference type="NCBIfam" id="TIGR00795">
    <property type="entry name" value="lctP"/>
    <property type="match status" value="1"/>
</dbReference>
<keyword evidence="5 8" id="KW-0812">Transmembrane</keyword>
<evidence type="ECO:0000313" key="9">
    <source>
        <dbReference type="EMBL" id="MCQ4771823.1"/>
    </source>
</evidence>
<dbReference type="EMBL" id="JANFYS010000057">
    <property type="protein sequence ID" value="MCQ4771823.1"/>
    <property type="molecule type" value="Genomic_DNA"/>
</dbReference>
<evidence type="ECO:0000256" key="3">
    <source>
        <dbReference type="ARBA" id="ARBA00022448"/>
    </source>
</evidence>
<comment type="subcellular location">
    <subcellularLocation>
        <location evidence="1 8">Cell membrane</location>
        <topology evidence="1 8">Multi-pass membrane protein</topology>
    </subcellularLocation>
</comment>
<evidence type="ECO:0000256" key="5">
    <source>
        <dbReference type="ARBA" id="ARBA00022692"/>
    </source>
</evidence>
<feature type="transmembrane region" description="Helical" evidence="8">
    <location>
        <begin position="282"/>
        <end position="302"/>
    </location>
</feature>
<feature type="transmembrane region" description="Helical" evidence="8">
    <location>
        <begin position="235"/>
        <end position="253"/>
    </location>
</feature>
<sequence>MSFDYLIALITIAWLIIGFVVLKLPGHICCPIGLAITIVLALFNWRMPVVSALTAALEGVAMAVWPIGIIVIAAIFVYNLSVKTGGMDTIKTTLTAISADRRIQVLIIAWGFGGFLEGASGFGTSVAIPAAILVGLGFNPIQSCIICLLSNVPVAELGAIGIPVITGASLTNLNATTVSGFAVLQLFVLIVVCPIFMVRLAGKLKGVWAITLVSGLAFAVPAYLIGAFVGPELSTLVGAIGSLVATFAMAKTVNKTTDKEYYMDGADAAREKMKQLSTADMVKAWSPFLLMFVSMLLTSKLFPAINAPLSAIKSAVPIYINAAGERTAMYTFSWINTPGVLIFLSGVIGGLIQGASISDMAGVLGASLKQMFKSIITIVSIIAIAKVMGYAGMVADIATGMVALTGSLYPLFAPIIGGIGTFITGSVTSSCTLFSALQAQTASALGLSQEWLVAANAAGATVGKVISPQSIAMAAAATGCVGSDGIIIRKAIVYCAIFLVFLCVFSYAGVYWFSIG</sequence>
<reference evidence="9" key="1">
    <citation type="submission" date="2022-06" db="EMBL/GenBank/DDBJ databases">
        <title>Isolation of gut microbiota from human fecal samples.</title>
        <authorList>
            <person name="Pamer E.G."/>
            <person name="Barat B."/>
            <person name="Waligurski E."/>
            <person name="Medina S."/>
            <person name="Paddock L."/>
            <person name="Mostad J."/>
        </authorList>
    </citation>
    <scope>NUCLEOTIDE SEQUENCE</scope>
    <source>
        <strain evidence="9">DFI.9.91</strain>
    </source>
</reference>
<dbReference type="Proteomes" id="UP001204562">
    <property type="component" value="Unassembled WGS sequence"/>
</dbReference>
<feature type="transmembrane region" description="Helical" evidence="8">
    <location>
        <begin position="103"/>
        <end position="122"/>
    </location>
</feature>
<evidence type="ECO:0000256" key="4">
    <source>
        <dbReference type="ARBA" id="ARBA00022475"/>
    </source>
</evidence>
<feature type="transmembrane region" description="Helical" evidence="8">
    <location>
        <begin position="6"/>
        <end position="22"/>
    </location>
</feature>
<feature type="transmembrane region" description="Helical" evidence="8">
    <location>
        <begin position="340"/>
        <end position="363"/>
    </location>
</feature>
<organism evidence="9 10">
    <name type="scientific">Intestinimonas massiliensis</name>
    <name type="common">ex Afouda et al. 2020</name>
    <dbReference type="NCBI Taxonomy" id="1673721"/>
    <lineage>
        <taxon>Bacteria</taxon>
        <taxon>Bacillati</taxon>
        <taxon>Bacillota</taxon>
        <taxon>Clostridia</taxon>
        <taxon>Eubacteriales</taxon>
        <taxon>Intestinimonas</taxon>
    </lineage>
</organism>
<dbReference type="PANTHER" id="PTHR30003">
    <property type="entry name" value="L-LACTATE PERMEASE"/>
    <property type="match status" value="1"/>
</dbReference>
<evidence type="ECO:0000256" key="8">
    <source>
        <dbReference type="RuleBase" id="RU365092"/>
    </source>
</evidence>
<dbReference type="Pfam" id="PF02652">
    <property type="entry name" value="Lactate_perm"/>
    <property type="match status" value="1"/>
</dbReference>
<dbReference type="AlphaFoldDB" id="A0AAW5JW62"/>
<feature type="transmembrane region" description="Helical" evidence="8">
    <location>
        <begin position="181"/>
        <end position="200"/>
    </location>
</feature>
<dbReference type="GO" id="GO:0005886">
    <property type="term" value="C:plasma membrane"/>
    <property type="evidence" value="ECO:0007669"/>
    <property type="project" value="UniProtKB-SubCell"/>
</dbReference>
<keyword evidence="4 8" id="KW-1003">Cell membrane</keyword>
<feature type="transmembrane region" description="Helical" evidence="8">
    <location>
        <begin position="29"/>
        <end position="47"/>
    </location>
</feature>
<dbReference type="GO" id="GO:0015295">
    <property type="term" value="F:solute:proton symporter activity"/>
    <property type="evidence" value="ECO:0007669"/>
    <property type="project" value="TreeGrafter"/>
</dbReference>
<evidence type="ECO:0000256" key="7">
    <source>
        <dbReference type="ARBA" id="ARBA00023136"/>
    </source>
</evidence>
<evidence type="ECO:0000256" key="1">
    <source>
        <dbReference type="ARBA" id="ARBA00004651"/>
    </source>
</evidence>
<proteinExistence type="inferred from homology"/>
<keyword evidence="3 8" id="KW-0813">Transport</keyword>
<comment type="similarity">
    <text evidence="2 8">Belongs to the lactate permease family.</text>
</comment>
<protein>
    <recommendedName>
        <fullName evidence="8">L-lactate permease</fullName>
    </recommendedName>
</protein>
<accession>A0AAW5JW62</accession>
<feature type="transmembrane region" description="Helical" evidence="8">
    <location>
        <begin position="491"/>
        <end position="513"/>
    </location>
</feature>
<feature type="transmembrane region" description="Helical" evidence="8">
    <location>
        <begin position="375"/>
        <end position="395"/>
    </location>
</feature>
<keyword evidence="7 8" id="KW-0472">Membrane</keyword>
<dbReference type="GO" id="GO:0015129">
    <property type="term" value="F:lactate transmembrane transporter activity"/>
    <property type="evidence" value="ECO:0007669"/>
    <property type="project" value="UniProtKB-UniRule"/>
</dbReference>
<comment type="function">
    <text evidence="8">Uptake of L-lactate across the membrane. Can also transport D-lactate and glycolate.</text>
</comment>
<evidence type="ECO:0000256" key="6">
    <source>
        <dbReference type="ARBA" id="ARBA00022989"/>
    </source>
</evidence>
<feature type="transmembrane region" description="Helical" evidence="8">
    <location>
        <begin position="207"/>
        <end position="229"/>
    </location>
</feature>
<name>A0AAW5JW62_9FIRM</name>
<feature type="transmembrane region" description="Helical" evidence="8">
    <location>
        <begin position="415"/>
        <end position="437"/>
    </location>
</feature>
<evidence type="ECO:0000256" key="2">
    <source>
        <dbReference type="ARBA" id="ARBA00010100"/>
    </source>
</evidence>
<dbReference type="RefSeq" id="WP_256304876.1">
    <property type="nucleotide sequence ID" value="NZ_JANFYS010000057.1"/>
</dbReference>
<comment type="caution">
    <text evidence="9">The sequence shown here is derived from an EMBL/GenBank/DDBJ whole genome shotgun (WGS) entry which is preliminary data.</text>
</comment>
<evidence type="ECO:0000313" key="10">
    <source>
        <dbReference type="Proteomes" id="UP001204562"/>
    </source>
</evidence>
<keyword evidence="6 8" id="KW-1133">Transmembrane helix</keyword>
<feature type="transmembrane region" description="Helical" evidence="8">
    <location>
        <begin position="59"/>
        <end position="82"/>
    </location>
</feature>
<gene>
    <name evidence="9" type="ORF">NE579_15405</name>
</gene>
<dbReference type="PANTHER" id="PTHR30003:SF0">
    <property type="entry name" value="GLYCOLATE PERMEASE GLCA-RELATED"/>
    <property type="match status" value="1"/>
</dbReference>
<dbReference type="InterPro" id="IPR003804">
    <property type="entry name" value="Lactate_perm"/>
</dbReference>